<dbReference type="SUPFAM" id="SSF55681">
    <property type="entry name" value="Class II aaRS and biotin synthetases"/>
    <property type="match status" value="1"/>
</dbReference>
<feature type="binding site" evidence="13">
    <location>
        <position position="570"/>
    </location>
    <ligand>
        <name>Zn(2+)</name>
        <dbReference type="ChEBI" id="CHEBI:29105"/>
    </ligand>
</feature>
<dbReference type="GO" id="GO:0008270">
    <property type="term" value="F:zinc ion binding"/>
    <property type="evidence" value="ECO:0007669"/>
    <property type="project" value="UniProtKB-UniRule"/>
</dbReference>
<feature type="binding site" evidence="13">
    <location>
        <position position="574"/>
    </location>
    <ligand>
        <name>Zn(2+)</name>
        <dbReference type="ChEBI" id="CHEBI:29105"/>
    </ligand>
</feature>
<keyword evidence="4 13" id="KW-0479">Metal-binding</keyword>
<evidence type="ECO:0000259" key="15">
    <source>
        <dbReference type="PROSITE" id="PS50860"/>
    </source>
</evidence>
<dbReference type="Proteomes" id="UP000246722">
    <property type="component" value="Unassembled WGS sequence"/>
</dbReference>
<dbReference type="InterPro" id="IPR018163">
    <property type="entry name" value="Thr/Ala-tRNA-synth_IIc_edit"/>
</dbReference>
<dbReference type="EMBL" id="QHLY01000012">
    <property type="protein sequence ID" value="PXA67715.1"/>
    <property type="molecule type" value="Genomic_DNA"/>
</dbReference>
<comment type="function">
    <text evidence="11 13">Catalyzes the attachment of alanine to tRNA(Ala) in a two-step reaction: alanine is first activated by ATP to form Ala-AMP and then transferred to the acceptor end of tRNA(Ala). Also edits incorrectly charged Ser-tRNA(Ala) and Gly-tRNA(Ala) via its editing domain.</text>
</comment>
<dbReference type="EC" id="6.1.1.7" evidence="13"/>
<dbReference type="GO" id="GO:0002161">
    <property type="term" value="F:aminoacyl-tRNA deacylase activity"/>
    <property type="evidence" value="ECO:0007669"/>
    <property type="project" value="TreeGrafter"/>
</dbReference>
<dbReference type="Gene3D" id="3.30.930.10">
    <property type="entry name" value="Bira Bifunctional Protein, Domain 2"/>
    <property type="match status" value="1"/>
</dbReference>
<name>A0A317ZSI5_9MICO</name>
<evidence type="ECO:0000256" key="12">
    <source>
        <dbReference type="ARBA" id="ARBA00048300"/>
    </source>
</evidence>
<dbReference type="InterPro" id="IPR050058">
    <property type="entry name" value="Ala-tRNA_ligase"/>
</dbReference>
<gene>
    <name evidence="13" type="primary">alaS</name>
    <name evidence="16" type="ORF">CTB96_13535</name>
</gene>
<dbReference type="PROSITE" id="PS50860">
    <property type="entry name" value="AA_TRNA_LIGASE_II_ALA"/>
    <property type="match status" value="1"/>
</dbReference>
<dbReference type="FunFam" id="3.30.54.20:FF:000001">
    <property type="entry name" value="Alanine--tRNA ligase"/>
    <property type="match status" value="1"/>
</dbReference>
<dbReference type="GO" id="GO:0004813">
    <property type="term" value="F:alanine-tRNA ligase activity"/>
    <property type="evidence" value="ECO:0007669"/>
    <property type="project" value="UniProtKB-UniRule"/>
</dbReference>
<comment type="similarity">
    <text evidence="1 13">Belongs to the class-II aminoacyl-tRNA synthetase family.</text>
</comment>
<evidence type="ECO:0000256" key="3">
    <source>
        <dbReference type="ARBA" id="ARBA00022598"/>
    </source>
</evidence>
<keyword evidence="8 13" id="KW-0694">RNA-binding</keyword>
<feature type="binding site" evidence="13">
    <location>
        <position position="677"/>
    </location>
    <ligand>
        <name>Zn(2+)</name>
        <dbReference type="ChEBI" id="CHEBI:29105"/>
    </ligand>
</feature>
<dbReference type="Gene3D" id="3.10.310.40">
    <property type="match status" value="1"/>
</dbReference>
<dbReference type="PRINTS" id="PR00980">
    <property type="entry name" value="TRNASYNTHALA"/>
</dbReference>
<accession>A0A317ZSI5</accession>
<comment type="domain">
    <text evidence="13">Consists of three domains; the N-terminal catalytic domain, the editing domain and the C-terminal C-Ala domain. The editing domain removes incorrectly charged amino acids, while the C-Ala domain, along with tRNA(Ala), serves as a bridge to cooperatively bring together the editing and aminoacylation centers thus stimulating deacylation of misacylated tRNAs.</text>
</comment>
<dbReference type="InterPro" id="IPR018164">
    <property type="entry name" value="Ala-tRNA-synth_IIc_N"/>
</dbReference>
<dbReference type="InterPro" id="IPR012947">
    <property type="entry name" value="tRNA_SAD"/>
</dbReference>
<evidence type="ECO:0000256" key="10">
    <source>
        <dbReference type="ARBA" id="ARBA00023146"/>
    </source>
</evidence>
<evidence type="ECO:0000313" key="16">
    <source>
        <dbReference type="EMBL" id="PXA67715.1"/>
    </source>
</evidence>
<dbReference type="SMART" id="SM00863">
    <property type="entry name" value="tRNA_SAD"/>
    <property type="match status" value="1"/>
</dbReference>
<sequence>MQTADIRGRWLDFFADRGHTVVPSASLVSDDPSLLFTVAGMVPFVPYLTGLVPSPYPRATSVQKCIRTNDIEEVGKTPRHGTFFQMNGNFSFGDYFKEQAISYAWELLTSSEADGGYGFAEKDLWVTVYENDDEAFGYWRALGLPEHRIQRLGMDTNYWSTGQPGPAGPCSEIFFDRGPAYGIDGGPATDDDRYVEIWNLVFMQYLRGEGTGKNDFQILGDLPKKNIDTGMGLERVAFLKQGVENMYEIDQVRPVLDRAAALSGRRYGAVHDDDVRMRIVADHVRSSLMLMSDGVMPSNEGRGYILRRLMRRSVRAMRLLGVDTASFTELFPASRDAMSAAYPEVATDFDRISQAAYAEEETFLRTLASGSSVLDLAVAKTKSAQKAELPGDTAFLLHDTYGFPIEITLEMAEEAGLSVNREAFDTLMAKQRAMAKADAKAKKTHLADLSVYSAFRAQGETVFTGYDMLQTESTILGLIVDGASVNRAVAGDIAEVILAETALYAESGGQEADAGLIVGPGYELEVLDVQKPVKGLISHKVQVSSGEVGVGDPATSVVDPDWRRGARQAHSGTHILHAALRQVLGPNAHQSGSYNKAGFFRLDFSWNQALSPATRSEIEEISNNAIRDNLEVTTRELPLAEAKALGAMALFGEKYGDRVRVVDIGGPWSRELCAGTHVATSSEIGMINLVSEASVGSTNRRVESLVGLEAFRDLAAERAIVSQLTSNLKTPREQLPAKIADLMQSLKAAEKKIATFEARALGDRVPALVATATRLGGVNVVAEDLGALNSADDVRMLVTSTRERLGGDAAVVALAATVGDKPVVIVATNAAAREAGHKAGALAKQLSGILGGGGGGKDDLAQGGGTKVDAIPEALGTLRTLVAR</sequence>
<reference evidence="16 17" key="1">
    <citation type="submission" date="2018-05" db="EMBL/GenBank/DDBJ databases">
        <title>Genetic diversity of glacier-inhabiting Cryobacterium bacteria in China and description of Cryobacterium mengkeensis sp. nov. and Arthrobacter glacialis sp. nov.</title>
        <authorList>
            <person name="Liu Q."/>
            <person name="Xin Y.-H."/>
        </authorList>
    </citation>
    <scope>NUCLEOTIDE SEQUENCE [LARGE SCALE GENOMIC DNA]</scope>
    <source>
        <strain evidence="16 17">SK-1</strain>
    </source>
</reference>
<dbReference type="CDD" id="cd00673">
    <property type="entry name" value="AlaRS_core"/>
    <property type="match status" value="1"/>
</dbReference>
<dbReference type="Pfam" id="PF02272">
    <property type="entry name" value="DHHA1"/>
    <property type="match status" value="1"/>
</dbReference>
<dbReference type="SUPFAM" id="SSF101353">
    <property type="entry name" value="Putative anticodon-binding domain of alanyl-tRNA synthetase (AlaRS)"/>
    <property type="match status" value="1"/>
</dbReference>
<dbReference type="GO" id="GO:0006419">
    <property type="term" value="P:alanyl-tRNA aminoacylation"/>
    <property type="evidence" value="ECO:0007669"/>
    <property type="project" value="UniProtKB-UniRule"/>
</dbReference>
<dbReference type="AlphaFoldDB" id="A0A317ZSI5"/>
<evidence type="ECO:0000256" key="13">
    <source>
        <dbReference type="HAMAP-Rule" id="MF_00036"/>
    </source>
</evidence>
<keyword evidence="13" id="KW-0963">Cytoplasm</keyword>
<evidence type="ECO:0000256" key="14">
    <source>
        <dbReference type="SAM" id="Coils"/>
    </source>
</evidence>
<dbReference type="Pfam" id="PF07973">
    <property type="entry name" value="tRNA_SAD"/>
    <property type="match status" value="1"/>
</dbReference>
<comment type="catalytic activity">
    <reaction evidence="12 13">
        <text>tRNA(Ala) + L-alanine + ATP = L-alanyl-tRNA(Ala) + AMP + diphosphate</text>
        <dbReference type="Rhea" id="RHEA:12540"/>
        <dbReference type="Rhea" id="RHEA-COMP:9657"/>
        <dbReference type="Rhea" id="RHEA-COMP:9923"/>
        <dbReference type="ChEBI" id="CHEBI:30616"/>
        <dbReference type="ChEBI" id="CHEBI:33019"/>
        <dbReference type="ChEBI" id="CHEBI:57972"/>
        <dbReference type="ChEBI" id="CHEBI:78442"/>
        <dbReference type="ChEBI" id="CHEBI:78497"/>
        <dbReference type="ChEBI" id="CHEBI:456215"/>
        <dbReference type="EC" id="6.1.1.7"/>
    </reaction>
</comment>
<dbReference type="OrthoDB" id="9803884at2"/>
<evidence type="ECO:0000256" key="2">
    <source>
        <dbReference type="ARBA" id="ARBA00022555"/>
    </source>
</evidence>
<keyword evidence="17" id="KW-1185">Reference proteome</keyword>
<comment type="cofactor">
    <cofactor evidence="13">
        <name>Zn(2+)</name>
        <dbReference type="ChEBI" id="CHEBI:29105"/>
    </cofactor>
    <text evidence="13">Binds 1 zinc ion per subunit.</text>
</comment>
<dbReference type="PANTHER" id="PTHR11777:SF9">
    <property type="entry name" value="ALANINE--TRNA LIGASE, CYTOPLASMIC"/>
    <property type="match status" value="1"/>
</dbReference>
<comment type="caution">
    <text evidence="16">The sequence shown here is derived from an EMBL/GenBank/DDBJ whole genome shotgun (WGS) entry which is preliminary data.</text>
</comment>
<evidence type="ECO:0000256" key="5">
    <source>
        <dbReference type="ARBA" id="ARBA00022741"/>
    </source>
</evidence>
<organism evidence="16 17">
    <name type="scientific">Cryobacterium arcticum</name>
    <dbReference type="NCBI Taxonomy" id="670052"/>
    <lineage>
        <taxon>Bacteria</taxon>
        <taxon>Bacillati</taxon>
        <taxon>Actinomycetota</taxon>
        <taxon>Actinomycetes</taxon>
        <taxon>Micrococcales</taxon>
        <taxon>Microbacteriaceae</taxon>
        <taxon>Cryobacterium</taxon>
    </lineage>
</organism>
<comment type="subcellular location">
    <subcellularLocation>
        <location evidence="13">Cytoplasm</location>
    </subcellularLocation>
</comment>
<dbReference type="Gene3D" id="3.30.980.10">
    <property type="entry name" value="Threonyl-trna Synthetase, Chain A, domain 2"/>
    <property type="match status" value="1"/>
</dbReference>
<dbReference type="Gene3D" id="2.40.30.130">
    <property type="match status" value="1"/>
</dbReference>
<dbReference type="PANTHER" id="PTHR11777">
    <property type="entry name" value="ALANYL-TRNA SYNTHETASE"/>
    <property type="match status" value="1"/>
</dbReference>
<keyword evidence="2 13" id="KW-0820">tRNA-binding</keyword>
<dbReference type="NCBIfam" id="TIGR00344">
    <property type="entry name" value="alaS"/>
    <property type="match status" value="1"/>
</dbReference>
<dbReference type="InterPro" id="IPR003156">
    <property type="entry name" value="DHHA1_dom"/>
</dbReference>
<protein>
    <recommendedName>
        <fullName evidence="13">Alanine--tRNA ligase</fullName>
        <ecNumber evidence="13">6.1.1.7</ecNumber>
    </recommendedName>
    <alternativeName>
        <fullName evidence="13">Alanyl-tRNA synthetase</fullName>
        <shortName evidence="13">AlaRS</shortName>
    </alternativeName>
</protein>
<dbReference type="SUPFAM" id="SSF55186">
    <property type="entry name" value="ThrRS/AlaRS common domain"/>
    <property type="match status" value="1"/>
</dbReference>
<feature type="binding site" evidence="13">
    <location>
        <position position="673"/>
    </location>
    <ligand>
        <name>Zn(2+)</name>
        <dbReference type="ChEBI" id="CHEBI:29105"/>
    </ligand>
</feature>
<dbReference type="InterPro" id="IPR045864">
    <property type="entry name" value="aa-tRNA-synth_II/BPL/LPL"/>
</dbReference>
<evidence type="ECO:0000256" key="4">
    <source>
        <dbReference type="ARBA" id="ARBA00022723"/>
    </source>
</evidence>
<dbReference type="InterPro" id="IPR002318">
    <property type="entry name" value="Ala-tRNA-lgiase_IIc"/>
</dbReference>
<evidence type="ECO:0000256" key="1">
    <source>
        <dbReference type="ARBA" id="ARBA00008226"/>
    </source>
</evidence>
<dbReference type="InterPro" id="IPR009000">
    <property type="entry name" value="Transl_B-barrel_sf"/>
</dbReference>
<dbReference type="InterPro" id="IPR023033">
    <property type="entry name" value="Ala_tRNA_ligase_euk/bac"/>
</dbReference>
<dbReference type="InterPro" id="IPR018165">
    <property type="entry name" value="Ala-tRNA-synth_IIc_core"/>
</dbReference>
<dbReference type="Pfam" id="PF01411">
    <property type="entry name" value="tRNA-synt_2c"/>
    <property type="match status" value="1"/>
</dbReference>
<proteinExistence type="inferred from homology"/>
<keyword evidence="10 13" id="KW-0030">Aminoacyl-tRNA synthetase</keyword>
<keyword evidence="3 13" id="KW-0436">Ligase</keyword>
<keyword evidence="7 13" id="KW-0067">ATP-binding</keyword>
<evidence type="ECO:0000256" key="8">
    <source>
        <dbReference type="ARBA" id="ARBA00022884"/>
    </source>
</evidence>
<dbReference type="FunFam" id="3.30.980.10:FF:000004">
    <property type="entry name" value="Alanine--tRNA ligase, cytoplasmic"/>
    <property type="match status" value="1"/>
</dbReference>
<keyword evidence="9 13" id="KW-0648">Protein biosynthesis</keyword>
<evidence type="ECO:0000256" key="9">
    <source>
        <dbReference type="ARBA" id="ARBA00022917"/>
    </source>
</evidence>
<evidence type="ECO:0000256" key="6">
    <source>
        <dbReference type="ARBA" id="ARBA00022833"/>
    </source>
</evidence>
<dbReference type="Gene3D" id="3.30.54.20">
    <property type="match status" value="1"/>
</dbReference>
<keyword evidence="14" id="KW-0175">Coiled coil</keyword>
<dbReference type="HAMAP" id="MF_00036_B">
    <property type="entry name" value="Ala_tRNA_synth_B"/>
    <property type="match status" value="1"/>
</dbReference>
<dbReference type="GO" id="GO:0005829">
    <property type="term" value="C:cytosol"/>
    <property type="evidence" value="ECO:0007669"/>
    <property type="project" value="TreeGrafter"/>
</dbReference>
<dbReference type="InterPro" id="IPR018162">
    <property type="entry name" value="Ala-tRNA-ligase_IIc_anticod-bd"/>
</dbReference>
<evidence type="ECO:0000256" key="7">
    <source>
        <dbReference type="ARBA" id="ARBA00022840"/>
    </source>
</evidence>
<dbReference type="GO" id="GO:0005524">
    <property type="term" value="F:ATP binding"/>
    <property type="evidence" value="ECO:0007669"/>
    <property type="project" value="UniProtKB-UniRule"/>
</dbReference>
<dbReference type="RefSeq" id="WP_110127392.1">
    <property type="nucleotide sequence ID" value="NZ_QHLY01000012.1"/>
</dbReference>
<keyword evidence="5 13" id="KW-0547">Nucleotide-binding</keyword>
<dbReference type="SUPFAM" id="SSF50447">
    <property type="entry name" value="Translation proteins"/>
    <property type="match status" value="1"/>
</dbReference>
<keyword evidence="6 13" id="KW-0862">Zinc</keyword>
<dbReference type="Gene3D" id="6.10.250.550">
    <property type="match status" value="1"/>
</dbReference>
<dbReference type="FunFam" id="3.30.930.10:FF:000004">
    <property type="entry name" value="Alanine--tRNA ligase"/>
    <property type="match status" value="1"/>
</dbReference>
<feature type="domain" description="Alanyl-transfer RNA synthetases family profile" evidence="15">
    <location>
        <begin position="1"/>
        <end position="716"/>
    </location>
</feature>
<feature type="coiled-coil region" evidence="14">
    <location>
        <begin position="732"/>
        <end position="759"/>
    </location>
</feature>
<dbReference type="FunFam" id="3.10.310.40:FF:000001">
    <property type="entry name" value="Alanine--tRNA ligase"/>
    <property type="match status" value="1"/>
</dbReference>
<evidence type="ECO:0000256" key="11">
    <source>
        <dbReference type="ARBA" id="ARBA00024779"/>
    </source>
</evidence>
<evidence type="ECO:0000313" key="17">
    <source>
        <dbReference type="Proteomes" id="UP000246722"/>
    </source>
</evidence>
<dbReference type="GO" id="GO:0000049">
    <property type="term" value="F:tRNA binding"/>
    <property type="evidence" value="ECO:0007669"/>
    <property type="project" value="UniProtKB-KW"/>
</dbReference>